<name>I8UG22_9BACL</name>
<evidence type="ECO:0000259" key="4">
    <source>
        <dbReference type="Pfam" id="PF01757"/>
    </source>
</evidence>
<feature type="transmembrane region" description="Helical" evidence="3">
    <location>
        <begin position="294"/>
        <end position="319"/>
    </location>
</feature>
<protein>
    <submittedName>
        <fullName evidence="5">Acyltransferase family protein</fullName>
    </submittedName>
</protein>
<keyword evidence="6" id="KW-1185">Reference proteome</keyword>
<evidence type="ECO:0000313" key="5">
    <source>
        <dbReference type="EMBL" id="EIT85778.1"/>
    </source>
</evidence>
<dbReference type="InterPro" id="IPR052734">
    <property type="entry name" value="Nod_factor_acetyltransferase"/>
</dbReference>
<feature type="transmembrane region" description="Helical" evidence="3">
    <location>
        <begin position="186"/>
        <end position="206"/>
    </location>
</feature>
<evidence type="ECO:0000256" key="1">
    <source>
        <dbReference type="ARBA" id="ARBA00004370"/>
    </source>
</evidence>
<feature type="transmembrane region" description="Helical" evidence="3">
    <location>
        <begin position="109"/>
        <end position="125"/>
    </location>
</feature>
<dbReference type="eggNOG" id="COG3594">
    <property type="taxonomic scope" value="Bacteria"/>
</dbReference>
<comment type="caution">
    <text evidence="5">The sequence shown here is derived from an EMBL/GenBank/DDBJ whole genome shotgun (WGS) entry which is preliminary data.</text>
</comment>
<reference evidence="5 6" key="1">
    <citation type="journal article" date="2012" name="J. Bacteriol.">
        <title>Genome of Bacillus macauensis ZFHKF-1, a Long-Chain-Forming Bacterium.</title>
        <authorList>
            <person name="Cai L."/>
            <person name="Zhang T."/>
        </authorList>
    </citation>
    <scope>NUCLEOTIDE SEQUENCE [LARGE SCALE GENOMIC DNA]</scope>
    <source>
        <strain evidence="5 6">ZFHKF-1</strain>
    </source>
</reference>
<accession>I8UG22</accession>
<dbReference type="AlphaFoldDB" id="I8UG22"/>
<keyword evidence="3" id="KW-0812">Transmembrane</keyword>
<dbReference type="PANTHER" id="PTHR37312:SF1">
    <property type="entry name" value="MEMBRANE-BOUND ACYLTRANSFERASE YKRP-RELATED"/>
    <property type="match status" value="1"/>
</dbReference>
<keyword evidence="3" id="KW-1133">Transmembrane helix</keyword>
<proteinExistence type="inferred from homology"/>
<keyword evidence="5" id="KW-0808">Transferase</keyword>
<evidence type="ECO:0000256" key="2">
    <source>
        <dbReference type="ARBA" id="ARBA00007400"/>
    </source>
</evidence>
<evidence type="ECO:0000313" key="6">
    <source>
        <dbReference type="Proteomes" id="UP000004080"/>
    </source>
</evidence>
<dbReference type="OrthoDB" id="6623990at2"/>
<keyword evidence="5" id="KW-0012">Acyltransferase</keyword>
<sequence length="339" mass="39868">MGTAIKERDYFFDNARFILIFLVVLGHFISPIKSQSTLLTTLYNFIYTFHMPAFILISGFFTKGVAKDGYLLKIAKKVLIPYVIFQIIYTFYYYSLYDSQSVKVNVFDPQWTLWFLLSLVFWNLLLKLFVKLTYPLFFAIVLGIAVGYSTQLGTYLSLQRTFVFFPLFLLGHYLTNRDFKAIFKPWIRVLALIFLFVLFISYHYWIPDEAKDWLLSSSSYEELLGKKAIYGGLIRLGLYLAMFLATFSFLAIIPRREFFFTAFGGRTLYIYLLHGFILKFLFTTKWFSAIQNNSYYFMLFVLALLITLVLASNPVIALAQPFIELRLTKLHRWFQKGRK</sequence>
<dbReference type="PATRIC" id="fig|1196324.3.peg.1659"/>
<feature type="transmembrane region" description="Helical" evidence="3">
    <location>
        <begin position="132"/>
        <end position="150"/>
    </location>
</feature>
<feature type="transmembrane region" description="Helical" evidence="3">
    <location>
        <begin position="78"/>
        <end position="97"/>
    </location>
</feature>
<keyword evidence="3" id="KW-0472">Membrane</keyword>
<feature type="transmembrane region" description="Helical" evidence="3">
    <location>
        <begin position="156"/>
        <end position="174"/>
    </location>
</feature>
<feature type="transmembrane region" description="Helical" evidence="3">
    <location>
        <begin position="258"/>
        <end position="282"/>
    </location>
</feature>
<evidence type="ECO:0000256" key="3">
    <source>
        <dbReference type="SAM" id="Phobius"/>
    </source>
</evidence>
<feature type="transmembrane region" description="Helical" evidence="3">
    <location>
        <begin position="228"/>
        <end position="251"/>
    </location>
</feature>
<dbReference type="Pfam" id="PF01757">
    <property type="entry name" value="Acyl_transf_3"/>
    <property type="match status" value="1"/>
</dbReference>
<dbReference type="Proteomes" id="UP000004080">
    <property type="component" value="Unassembled WGS sequence"/>
</dbReference>
<comment type="similarity">
    <text evidence="2">Belongs to the acyltransferase 3 family.</text>
</comment>
<dbReference type="EMBL" id="AKKV01000024">
    <property type="protein sequence ID" value="EIT85778.1"/>
    <property type="molecule type" value="Genomic_DNA"/>
</dbReference>
<dbReference type="RefSeq" id="WP_007201710.1">
    <property type="nucleotide sequence ID" value="NZ_AKKV01000024.1"/>
</dbReference>
<gene>
    <name evidence="5" type="ORF">A374_08084</name>
</gene>
<organism evidence="5 6">
    <name type="scientific">Fictibacillus macauensis ZFHKF-1</name>
    <dbReference type="NCBI Taxonomy" id="1196324"/>
    <lineage>
        <taxon>Bacteria</taxon>
        <taxon>Bacillati</taxon>
        <taxon>Bacillota</taxon>
        <taxon>Bacilli</taxon>
        <taxon>Bacillales</taxon>
        <taxon>Fictibacillaceae</taxon>
        <taxon>Fictibacillus</taxon>
    </lineage>
</organism>
<comment type="subcellular location">
    <subcellularLocation>
        <location evidence="1">Membrane</location>
    </subcellularLocation>
</comment>
<dbReference type="PANTHER" id="PTHR37312">
    <property type="entry name" value="MEMBRANE-BOUND ACYLTRANSFERASE YKRP-RELATED"/>
    <property type="match status" value="1"/>
</dbReference>
<dbReference type="GO" id="GO:0016747">
    <property type="term" value="F:acyltransferase activity, transferring groups other than amino-acyl groups"/>
    <property type="evidence" value="ECO:0007669"/>
    <property type="project" value="InterPro"/>
</dbReference>
<dbReference type="STRING" id="1196324.A374_08084"/>
<feature type="domain" description="Acyltransferase 3" evidence="4">
    <location>
        <begin position="10"/>
        <end position="311"/>
    </location>
</feature>
<dbReference type="InterPro" id="IPR002656">
    <property type="entry name" value="Acyl_transf_3_dom"/>
</dbReference>
<feature type="transmembrane region" description="Helical" evidence="3">
    <location>
        <begin position="42"/>
        <end position="66"/>
    </location>
</feature>
<feature type="transmembrane region" description="Helical" evidence="3">
    <location>
        <begin position="12"/>
        <end position="30"/>
    </location>
</feature>